<dbReference type="Proteomes" id="UP000494206">
    <property type="component" value="Unassembled WGS sequence"/>
</dbReference>
<keyword evidence="4 5" id="KW-0472">Membrane</keyword>
<comment type="caution">
    <text evidence="6">The sequence shown here is derived from an EMBL/GenBank/DDBJ whole genome shotgun (WGS) entry which is preliminary data.</text>
</comment>
<dbReference type="GO" id="GO:0016020">
    <property type="term" value="C:membrane"/>
    <property type="evidence" value="ECO:0007669"/>
    <property type="project" value="UniProtKB-SubCell"/>
</dbReference>
<feature type="transmembrane region" description="Helical" evidence="5">
    <location>
        <begin position="161"/>
        <end position="179"/>
    </location>
</feature>
<evidence type="ECO:0000313" key="7">
    <source>
        <dbReference type="Proteomes" id="UP000494206"/>
    </source>
</evidence>
<dbReference type="AlphaFoldDB" id="A0A8S1FDS7"/>
<dbReference type="EMBL" id="CADEPM010000009">
    <property type="protein sequence ID" value="CAB3409987.1"/>
    <property type="molecule type" value="Genomic_DNA"/>
</dbReference>
<evidence type="ECO:0000256" key="5">
    <source>
        <dbReference type="SAM" id="Phobius"/>
    </source>
</evidence>
<feature type="transmembrane region" description="Helical" evidence="5">
    <location>
        <begin position="137"/>
        <end position="155"/>
    </location>
</feature>
<keyword evidence="3 5" id="KW-1133">Transmembrane helix</keyword>
<dbReference type="PANTHER" id="PTHR11132">
    <property type="entry name" value="SOLUTE CARRIER FAMILY 35"/>
    <property type="match status" value="1"/>
</dbReference>
<dbReference type="OrthoDB" id="417037at2759"/>
<keyword evidence="7" id="KW-1185">Reference proteome</keyword>
<protein>
    <recommendedName>
        <fullName evidence="8">Sugar phosphate transporter domain-containing protein</fullName>
    </recommendedName>
</protein>
<evidence type="ECO:0000313" key="6">
    <source>
        <dbReference type="EMBL" id="CAB3409987.1"/>
    </source>
</evidence>
<keyword evidence="2 5" id="KW-0812">Transmembrane</keyword>
<sequence length="322" mass="36516">MKGIQTNVKSLKRTGVRSMILYVFATIFCSLMGKVTVTRFFFDYPIVILMMQSAATLFIVEVFRVLGIIKIAPYSFENGRQLAVPSLLYAAAQWISVASFEGISMPSFDSVKRFTPLFIMFGMAIKNKQQKMDANKTLLILGISFATAIAVNLDLSLDRYSFLFGILGCSLQAAAYLLFEENFQIFSALEVLYMYAFNSLILYIMADIVQDEIRDAFMYLITAAHPLFIVYFIITLIASIAFHWATFACLEKNGALNMQIVSNVRASLEIFIAYYLSIYLFYDVSPGIFNWLFLILTFVGARALYHRDVEPEIVQGPWMTKA</sequence>
<gene>
    <name evidence="6" type="ORF">CBOVIS_LOCUS11567</name>
</gene>
<evidence type="ECO:0000256" key="2">
    <source>
        <dbReference type="ARBA" id="ARBA00022692"/>
    </source>
</evidence>
<evidence type="ECO:0000256" key="3">
    <source>
        <dbReference type="ARBA" id="ARBA00022989"/>
    </source>
</evidence>
<accession>A0A8S1FDS7</accession>
<feature type="transmembrane region" description="Helical" evidence="5">
    <location>
        <begin position="229"/>
        <end position="250"/>
    </location>
</feature>
<feature type="transmembrane region" description="Helical" evidence="5">
    <location>
        <begin position="262"/>
        <end position="282"/>
    </location>
</feature>
<evidence type="ECO:0000256" key="4">
    <source>
        <dbReference type="ARBA" id="ARBA00023136"/>
    </source>
</evidence>
<evidence type="ECO:0000256" key="1">
    <source>
        <dbReference type="ARBA" id="ARBA00004141"/>
    </source>
</evidence>
<dbReference type="InterPro" id="IPR050186">
    <property type="entry name" value="TPT_transporter"/>
</dbReference>
<proteinExistence type="predicted"/>
<name>A0A8S1FDS7_9PELO</name>
<feature type="transmembrane region" description="Helical" evidence="5">
    <location>
        <begin position="48"/>
        <end position="69"/>
    </location>
</feature>
<reference evidence="6 7" key="1">
    <citation type="submission" date="2020-04" db="EMBL/GenBank/DDBJ databases">
        <authorList>
            <person name="Laetsch R D."/>
            <person name="Stevens L."/>
            <person name="Kumar S."/>
            <person name="Blaxter L. M."/>
        </authorList>
    </citation>
    <scope>NUCLEOTIDE SEQUENCE [LARGE SCALE GENOMIC DNA]</scope>
</reference>
<feature type="transmembrane region" description="Helical" evidence="5">
    <location>
        <begin position="191"/>
        <end position="209"/>
    </location>
</feature>
<comment type="subcellular location">
    <subcellularLocation>
        <location evidence="1">Membrane</location>
        <topology evidence="1">Multi-pass membrane protein</topology>
    </subcellularLocation>
</comment>
<evidence type="ECO:0008006" key="8">
    <source>
        <dbReference type="Google" id="ProtNLM"/>
    </source>
</evidence>
<organism evidence="6 7">
    <name type="scientific">Caenorhabditis bovis</name>
    <dbReference type="NCBI Taxonomy" id="2654633"/>
    <lineage>
        <taxon>Eukaryota</taxon>
        <taxon>Metazoa</taxon>
        <taxon>Ecdysozoa</taxon>
        <taxon>Nematoda</taxon>
        <taxon>Chromadorea</taxon>
        <taxon>Rhabditida</taxon>
        <taxon>Rhabditina</taxon>
        <taxon>Rhabditomorpha</taxon>
        <taxon>Rhabditoidea</taxon>
        <taxon>Rhabditidae</taxon>
        <taxon>Peloderinae</taxon>
        <taxon>Caenorhabditis</taxon>
    </lineage>
</organism>
<feature type="transmembrane region" description="Helical" evidence="5">
    <location>
        <begin position="20"/>
        <end position="42"/>
    </location>
</feature>